<gene>
    <name evidence="3" type="ordered locus">Celf_2167</name>
</gene>
<evidence type="ECO:0000259" key="2">
    <source>
        <dbReference type="Pfam" id="PF21531"/>
    </source>
</evidence>
<name>F4H1J6_CELFA</name>
<dbReference type="RefSeq" id="WP_013771321.1">
    <property type="nucleotide sequence ID" value="NC_015514.1"/>
</dbReference>
<dbReference type="Pfam" id="PF21531">
    <property type="entry name" value="Rv2175c_wHTH"/>
    <property type="match status" value="1"/>
</dbReference>
<dbReference type="GO" id="GO:0003677">
    <property type="term" value="F:DNA binding"/>
    <property type="evidence" value="ECO:0007669"/>
    <property type="project" value="InterPro"/>
</dbReference>
<accession>F4H1J6</accession>
<organism evidence="3 4">
    <name type="scientific">Cellulomonas fimi (strain ATCC 484 / DSM 20113 / JCM 1341 / CCUG 24087 / LMG 16345 / NBRC 15513 / NCIMB 8980 / NCTC 7547 / NRS-133)</name>
    <dbReference type="NCBI Taxonomy" id="590998"/>
    <lineage>
        <taxon>Bacteria</taxon>
        <taxon>Bacillati</taxon>
        <taxon>Actinomycetota</taxon>
        <taxon>Actinomycetes</taxon>
        <taxon>Micrococcales</taxon>
        <taxon>Cellulomonadaceae</taxon>
        <taxon>Cellulomonas</taxon>
    </lineage>
</organism>
<dbReference type="HOGENOM" id="CLU_134416_1_0_11"/>
<dbReference type="STRING" id="590998.Celf_2167"/>
<dbReference type="KEGG" id="cfi:Celf_2167"/>
<dbReference type="InterPro" id="IPR041098">
    <property type="entry name" value="Rv2175c_C"/>
</dbReference>
<feature type="domain" description="Rv2175c C-terminal" evidence="1">
    <location>
        <begin position="84"/>
        <end position="135"/>
    </location>
</feature>
<proteinExistence type="predicted"/>
<keyword evidence="4" id="KW-1185">Reference proteome</keyword>
<dbReference type="InterPro" id="IPR048576">
    <property type="entry name" value="Rv2175c_wHTH"/>
</dbReference>
<dbReference type="Proteomes" id="UP000008460">
    <property type="component" value="Chromosome"/>
</dbReference>
<dbReference type="Pfam" id="PF18367">
    <property type="entry name" value="Rv2175c_C"/>
    <property type="match status" value="1"/>
</dbReference>
<dbReference type="AlphaFoldDB" id="F4H1J6"/>
<evidence type="ECO:0000259" key="1">
    <source>
        <dbReference type="Pfam" id="PF18367"/>
    </source>
</evidence>
<reference evidence="3 4" key="1">
    <citation type="submission" date="2011-04" db="EMBL/GenBank/DDBJ databases">
        <title>Complete sequence of Cellulomonas fimi ATCC 484.</title>
        <authorList>
            <consortium name="US DOE Joint Genome Institute"/>
            <person name="Lucas S."/>
            <person name="Han J."/>
            <person name="Lapidus A."/>
            <person name="Cheng J.-F."/>
            <person name="Goodwin L."/>
            <person name="Pitluck S."/>
            <person name="Peters L."/>
            <person name="Chertkov O."/>
            <person name="Detter J.C."/>
            <person name="Han C."/>
            <person name="Tapia R."/>
            <person name="Land M."/>
            <person name="Hauser L."/>
            <person name="Kyrpides N."/>
            <person name="Ivanova N."/>
            <person name="Ovchinnikova G."/>
            <person name="Pagani I."/>
            <person name="Mead D."/>
            <person name="Brumm P."/>
            <person name="Woyke T."/>
        </authorList>
    </citation>
    <scope>NUCLEOTIDE SEQUENCE [LARGE SCALE GENOMIC DNA]</scope>
    <source>
        <strain evidence="4">ATCC 484 / DSM 20113 / JCM 1341 / NBRC 15513 / NCIMB 8980 / NCTC 7547</strain>
    </source>
</reference>
<evidence type="ECO:0000313" key="3">
    <source>
        <dbReference type="EMBL" id="AEE46295.1"/>
    </source>
</evidence>
<feature type="domain" description="DNA-binding protein Rv2175c wHTH" evidence="2">
    <location>
        <begin position="14"/>
        <end position="59"/>
    </location>
</feature>
<dbReference type="eggNOG" id="ENOG5032W34">
    <property type="taxonomic scope" value="Bacteria"/>
</dbReference>
<protein>
    <submittedName>
        <fullName evidence="3">Uncharacterized protein</fullName>
    </submittedName>
</protein>
<sequence>MNDSTTALDRLVDEWLTVPDVAERIGLDAGKVRRLLQERRLVGVRRGEPPVLSVPARFLVPAHLAEPSQATTPREDGTSTVLASLHGTLTVLADAGFSDAEAIAWLFTPDDSLPGAPVDALREGRKTEVRRRAQAEL</sequence>
<dbReference type="EMBL" id="CP002666">
    <property type="protein sequence ID" value="AEE46295.1"/>
    <property type="molecule type" value="Genomic_DNA"/>
</dbReference>
<evidence type="ECO:0000313" key="4">
    <source>
        <dbReference type="Proteomes" id="UP000008460"/>
    </source>
</evidence>